<reference evidence="2" key="1">
    <citation type="submission" date="2016-10" db="EMBL/GenBank/DDBJ databases">
        <authorList>
            <person name="Varghese N."/>
            <person name="Submissions S."/>
        </authorList>
    </citation>
    <scope>NUCLEOTIDE SEQUENCE [LARGE SCALE GENOMIC DNA]</scope>
    <source>
        <strain evidence="2">CGMCC 1.7062</strain>
    </source>
</reference>
<organism evidence="1 2">
    <name type="scientific">Vibrio hangzhouensis</name>
    <dbReference type="NCBI Taxonomy" id="462991"/>
    <lineage>
        <taxon>Bacteria</taxon>
        <taxon>Pseudomonadati</taxon>
        <taxon>Pseudomonadota</taxon>
        <taxon>Gammaproteobacteria</taxon>
        <taxon>Vibrionales</taxon>
        <taxon>Vibrionaceae</taxon>
        <taxon>Vibrio</taxon>
    </lineage>
</organism>
<dbReference type="Proteomes" id="UP000236721">
    <property type="component" value="Unassembled WGS sequence"/>
</dbReference>
<dbReference type="SUPFAM" id="SSF109604">
    <property type="entry name" value="HD-domain/PDEase-like"/>
    <property type="match status" value="1"/>
</dbReference>
<dbReference type="EMBL" id="FNVG01000001">
    <property type="protein sequence ID" value="SEF40089.1"/>
    <property type="molecule type" value="Genomic_DNA"/>
</dbReference>
<evidence type="ECO:0000313" key="2">
    <source>
        <dbReference type="Proteomes" id="UP000236721"/>
    </source>
</evidence>
<dbReference type="RefSeq" id="WP_208623224.1">
    <property type="nucleotide sequence ID" value="NZ_FNVG01000001.1"/>
</dbReference>
<protein>
    <submittedName>
        <fullName evidence="1">HD domain-containing protein</fullName>
    </submittedName>
</protein>
<dbReference type="AlphaFoldDB" id="A0A1H5RP24"/>
<sequence length="243" mass="27395">MALTLTQSKPKPSKFCMLCNFIKSDINTTTERARNILLRKKAPYVSPEYYTFPDTKACQDALHLVKQHSPNFLVNHSIRSYAFGLAMSHKVQKKIDKEVFFIGSIMHDIGLTDLAPQQDTFEIEGASIARDFSISHNLTSNQADLIHEMVALHNSVGVAHKHDPEVALLHYGAGADVAGLWVHDIHKNTLHEILDLYHDKGCKEGMMHLIKDQVLRKPESYMSTMVELGFLKKMAKNNLIKSA</sequence>
<dbReference type="PANTHER" id="PTHR35569:SF1">
    <property type="entry name" value="CYANAMIDE HYDRATASE DDI2-RELATED"/>
    <property type="match status" value="1"/>
</dbReference>
<gene>
    <name evidence="1" type="ORF">SAMN04488244_10150</name>
</gene>
<dbReference type="Gene3D" id="1.10.3210.10">
    <property type="entry name" value="Hypothetical protein af1432"/>
    <property type="match status" value="1"/>
</dbReference>
<keyword evidence="2" id="KW-1185">Reference proteome</keyword>
<accession>A0A1H5RP24</accession>
<proteinExistence type="predicted"/>
<evidence type="ECO:0000313" key="1">
    <source>
        <dbReference type="EMBL" id="SEF40089.1"/>
    </source>
</evidence>
<name>A0A1H5RP24_9VIBR</name>
<dbReference type="PANTHER" id="PTHR35569">
    <property type="entry name" value="CYANAMIDE HYDRATASE DDI2-RELATED"/>
    <property type="match status" value="1"/>
</dbReference>